<gene>
    <name evidence="2" type="ORF">DES32_0568</name>
</gene>
<evidence type="ECO:0000313" key="3">
    <source>
        <dbReference type="Proteomes" id="UP000256900"/>
    </source>
</evidence>
<dbReference type="EMBL" id="QUMO01000001">
    <property type="protein sequence ID" value="REF89348.1"/>
    <property type="molecule type" value="Genomic_DNA"/>
</dbReference>
<protein>
    <submittedName>
        <fullName evidence="2">Uncharacterized protein</fullName>
    </submittedName>
</protein>
<feature type="transmembrane region" description="Helical" evidence="1">
    <location>
        <begin position="185"/>
        <end position="210"/>
    </location>
</feature>
<accession>A0A3D9Z4Y2</accession>
<keyword evidence="1" id="KW-0812">Transmembrane</keyword>
<keyword evidence="1" id="KW-1133">Transmembrane helix</keyword>
<sequence>MENPTPRSNGGQPADVPVEPARIGERLRLAMRQARVDDAERSSVVAELRGAEVARLEMLRDELLPVFAEVPKDADLFDLALVPSERPRLFIDMVAFVEMDRDRRTYRFLQDTRLGRVLLAEGERLEPLVESITDYVARRLIERDKAIAGDTTLERAARAQIETEQKLAARHPQAAADQPQRRNAFALALGFLIEVLGSAVLIGLAGLGGWTVWKYIAPLLAHHAAGH</sequence>
<dbReference type="AlphaFoldDB" id="A0A3D9Z4Y2"/>
<dbReference type="RefSeq" id="WP_342633296.1">
    <property type="nucleotide sequence ID" value="NZ_CP025086.1"/>
</dbReference>
<comment type="caution">
    <text evidence="2">The sequence shown here is derived from an EMBL/GenBank/DDBJ whole genome shotgun (WGS) entry which is preliminary data.</text>
</comment>
<reference evidence="2 3" key="1">
    <citation type="submission" date="2018-08" db="EMBL/GenBank/DDBJ databases">
        <title>Genomic Encyclopedia of Type Strains, Phase IV (KMG-IV): sequencing the most valuable type-strain genomes for metagenomic binning, comparative biology and taxonomic classification.</title>
        <authorList>
            <person name="Goeker M."/>
        </authorList>
    </citation>
    <scope>NUCLEOTIDE SEQUENCE [LARGE SCALE GENOMIC DNA]</scope>
    <source>
        <strain evidence="2 3">BW863</strain>
    </source>
</reference>
<dbReference type="Proteomes" id="UP000256900">
    <property type="component" value="Unassembled WGS sequence"/>
</dbReference>
<evidence type="ECO:0000313" key="2">
    <source>
        <dbReference type="EMBL" id="REF89348.1"/>
    </source>
</evidence>
<proteinExistence type="predicted"/>
<keyword evidence="3" id="KW-1185">Reference proteome</keyword>
<name>A0A3D9Z4Y2_9HYPH</name>
<keyword evidence="1" id="KW-0472">Membrane</keyword>
<organism evidence="2 3">
    <name type="scientific">Methylovirgula ligni</name>
    <dbReference type="NCBI Taxonomy" id="569860"/>
    <lineage>
        <taxon>Bacteria</taxon>
        <taxon>Pseudomonadati</taxon>
        <taxon>Pseudomonadota</taxon>
        <taxon>Alphaproteobacteria</taxon>
        <taxon>Hyphomicrobiales</taxon>
        <taxon>Beijerinckiaceae</taxon>
        <taxon>Methylovirgula</taxon>
    </lineage>
</organism>
<evidence type="ECO:0000256" key="1">
    <source>
        <dbReference type="SAM" id="Phobius"/>
    </source>
</evidence>